<accession>A0A4V3RZ47</accession>
<dbReference type="InterPro" id="IPR001466">
    <property type="entry name" value="Beta-lactam-related"/>
</dbReference>
<keyword evidence="2" id="KW-0378">Hydrolase</keyword>
<dbReference type="InterPro" id="IPR012338">
    <property type="entry name" value="Beta-lactam/transpept-like"/>
</dbReference>
<dbReference type="Proteomes" id="UP000305451">
    <property type="component" value="Unassembled WGS sequence"/>
</dbReference>
<dbReference type="GO" id="GO:0016787">
    <property type="term" value="F:hydrolase activity"/>
    <property type="evidence" value="ECO:0007669"/>
    <property type="project" value="UniProtKB-KW"/>
</dbReference>
<dbReference type="Gene3D" id="3.40.710.10">
    <property type="entry name" value="DD-peptidase/beta-lactamase superfamily"/>
    <property type="match status" value="1"/>
</dbReference>
<dbReference type="OrthoDB" id="119951at2"/>
<proteinExistence type="predicted"/>
<organism evidence="2 3">
    <name type="scientific">Marinicauda pacifica</name>
    <dbReference type="NCBI Taxonomy" id="1133559"/>
    <lineage>
        <taxon>Bacteria</taxon>
        <taxon>Pseudomonadati</taxon>
        <taxon>Pseudomonadota</taxon>
        <taxon>Alphaproteobacteria</taxon>
        <taxon>Maricaulales</taxon>
        <taxon>Maricaulaceae</taxon>
        <taxon>Marinicauda</taxon>
    </lineage>
</organism>
<keyword evidence="3" id="KW-1185">Reference proteome</keyword>
<name>A0A4V3RZ47_9PROT</name>
<dbReference type="SUPFAM" id="SSF56601">
    <property type="entry name" value="beta-lactamase/transpeptidase-like"/>
    <property type="match status" value="1"/>
</dbReference>
<dbReference type="InterPro" id="IPR050491">
    <property type="entry name" value="AmpC-like"/>
</dbReference>
<evidence type="ECO:0000313" key="3">
    <source>
        <dbReference type="Proteomes" id="UP000305451"/>
    </source>
</evidence>
<dbReference type="Pfam" id="PF00144">
    <property type="entry name" value="Beta-lactamase"/>
    <property type="match status" value="1"/>
</dbReference>
<comment type="caution">
    <text evidence="2">The sequence shown here is derived from an EMBL/GenBank/DDBJ whole genome shotgun (WGS) entry which is preliminary data.</text>
</comment>
<gene>
    <name evidence="2" type="ORF">E5162_07405</name>
</gene>
<dbReference type="EMBL" id="SRXV01000002">
    <property type="protein sequence ID" value="TGY92889.1"/>
    <property type="molecule type" value="Genomic_DNA"/>
</dbReference>
<dbReference type="AlphaFoldDB" id="A0A4V3RZ47"/>
<evidence type="ECO:0000313" key="2">
    <source>
        <dbReference type="EMBL" id="TGY92889.1"/>
    </source>
</evidence>
<dbReference type="RefSeq" id="WP_158291229.1">
    <property type="nucleotide sequence ID" value="NZ_BMEI01000002.1"/>
</dbReference>
<evidence type="ECO:0000259" key="1">
    <source>
        <dbReference type="Pfam" id="PF00144"/>
    </source>
</evidence>
<dbReference type="PANTHER" id="PTHR46825:SF15">
    <property type="entry name" value="BETA-LACTAMASE-RELATED DOMAIN-CONTAINING PROTEIN"/>
    <property type="match status" value="1"/>
</dbReference>
<protein>
    <submittedName>
        <fullName evidence="2">Class A beta-lactamase-related serine hydrolase</fullName>
    </submittedName>
</protein>
<dbReference type="PANTHER" id="PTHR46825">
    <property type="entry name" value="D-ALANYL-D-ALANINE-CARBOXYPEPTIDASE/ENDOPEPTIDASE AMPH"/>
    <property type="match status" value="1"/>
</dbReference>
<sequence length="417" mass="45450">MFAVPFFSAVFLAQQIAGTMPGPWAPGEAPRIESVDAPVPAFPTAEVESALTALALRPPAEPGWLDAFTRRLNEAARADQVVGLAAAVIENNQVVLTYTYGETDAGGREPVTTDTAFRAASLSKTFTGTLLSILHTRGIVNLNAAVPDTVLQLKSGEEITWLQLLSHQTGLPNNAYDNLIEAGRDPDRVRERLADVDQICGVGACYSYQNVAFAQARVLIEQATGMSYEQALRTYLFEPYGLDHASVGTDQLRESESWARPHRGWRRSVDRAGRPDTPYDGLPAAAGVNLTLNDLIAWARAHLAMSGGVPHEARNFAWTPRVNSLRETVRLGAVRARVDETGYGMGWRIYSWGDRTLIMHSGSLSGYGAQIVLEPETGFAYVALWNADARAPWRLWPTAMDLRTGDGPGDWLDDLDG</sequence>
<feature type="domain" description="Beta-lactamase-related" evidence="1">
    <location>
        <begin position="76"/>
        <end position="390"/>
    </location>
</feature>
<reference evidence="2 3" key="1">
    <citation type="journal article" date="2013" name="Int. J. Syst. Evol. Microbiol.">
        <title>Marinicauda pacifica gen. nov., sp. nov., a prosthecate alphaproteobacterium of the family Hyphomonadaceae isolated from deep seawater.</title>
        <authorList>
            <person name="Zhang X.Y."/>
            <person name="Li G.W."/>
            <person name="Wang C.S."/>
            <person name="Zhang Y.J."/>
            <person name="Xu X.W."/>
            <person name="Li H."/>
            <person name="Liu A."/>
            <person name="Liu C."/>
            <person name="Xie B.B."/>
            <person name="Qin Q.L."/>
            <person name="Xu Z."/>
            <person name="Chen X.L."/>
            <person name="Zhou B.C."/>
            <person name="Zhang Y.Z."/>
        </authorList>
    </citation>
    <scope>NUCLEOTIDE SEQUENCE [LARGE SCALE GENOMIC DNA]</scope>
    <source>
        <strain evidence="2 3">P-1 km-3</strain>
    </source>
</reference>